<dbReference type="InterPro" id="IPR001509">
    <property type="entry name" value="Epimerase_deHydtase"/>
</dbReference>
<dbReference type="RefSeq" id="WP_254152157.1">
    <property type="nucleotide sequence ID" value="NZ_JAHESD010000004.1"/>
</dbReference>
<proteinExistence type="predicted"/>
<evidence type="ECO:0000313" key="2">
    <source>
        <dbReference type="EMBL" id="MBT1702313.1"/>
    </source>
</evidence>
<evidence type="ECO:0000259" key="1">
    <source>
        <dbReference type="Pfam" id="PF01370"/>
    </source>
</evidence>
<feature type="domain" description="NAD-dependent epimerase/dehydratase" evidence="1">
    <location>
        <begin position="4"/>
        <end position="211"/>
    </location>
</feature>
<dbReference type="PANTHER" id="PTHR43245">
    <property type="entry name" value="BIFUNCTIONAL POLYMYXIN RESISTANCE PROTEIN ARNA"/>
    <property type="match status" value="1"/>
</dbReference>
<dbReference type="EMBL" id="JAHESD010000004">
    <property type="protein sequence ID" value="MBT1702313.1"/>
    <property type="molecule type" value="Genomic_DNA"/>
</dbReference>
<dbReference type="Pfam" id="PF01370">
    <property type="entry name" value="Epimerase"/>
    <property type="match status" value="1"/>
</dbReference>
<name>A0ABS5VLI3_9BACT</name>
<dbReference type="SUPFAM" id="SSF51735">
    <property type="entry name" value="NAD(P)-binding Rossmann-fold domains"/>
    <property type="match status" value="1"/>
</dbReference>
<reference evidence="2 3" key="1">
    <citation type="submission" date="2021-05" db="EMBL/GenBank/DDBJ databases">
        <title>A Polyphasic approach of four new species of the genus Ohtaekwangia: Ohtaekwangia histidinii sp. nov., Ohtaekwangia cretensis sp. nov., Ohtaekwangia indiensis sp. nov., Ohtaekwangia reichenbachii sp. nov. from diverse environment.</title>
        <authorList>
            <person name="Octaviana S."/>
        </authorList>
    </citation>
    <scope>NUCLEOTIDE SEQUENCE [LARGE SCALE GENOMIC DNA]</scope>
    <source>
        <strain evidence="2 3">PWU20</strain>
    </source>
</reference>
<protein>
    <submittedName>
        <fullName evidence="2">NAD-dependent epimerase/dehydratase family protein</fullName>
    </submittedName>
</protein>
<comment type="caution">
    <text evidence="2">The sequence shown here is derived from an EMBL/GenBank/DDBJ whole genome shotgun (WGS) entry which is preliminary data.</text>
</comment>
<sequence>MQTILGSGGAIGIPLAKELKKYTNKIRLVSRNPKKVNDTDELYPMDVNDLTQIDKAIAGSEVVYVVIGFPYKLSVWQNIWPRFLKEVINACIKYNAKLVFFDNVYMYDKSAIPFMTETSPVHAPSKKGAIRQQLHEMIMHEVEKKTLTALIARAADFYGPDNKNSVLNMLVVDNLSKGKKAQVLGDLNKVHTYTYTPDAAKATALLGNTIDAYNQVWHVPTTKEKITNLQWIQLIADELKVEVKIQAVPMWLIKMLGLFIPVMKELPEMNYQNEQDYIFDSTKFEKRFGIEATTPKDGIRILVESLKRAGR</sequence>
<dbReference type="PANTHER" id="PTHR43245:SF13">
    <property type="entry name" value="UDP-D-APIOSE_UDP-D-XYLOSE SYNTHASE 2"/>
    <property type="match status" value="1"/>
</dbReference>
<dbReference type="InterPro" id="IPR036291">
    <property type="entry name" value="NAD(P)-bd_dom_sf"/>
</dbReference>
<dbReference type="Proteomes" id="UP000772618">
    <property type="component" value="Unassembled WGS sequence"/>
</dbReference>
<gene>
    <name evidence="2" type="ORF">KK060_03430</name>
</gene>
<accession>A0ABS5VLI3</accession>
<dbReference type="InterPro" id="IPR050177">
    <property type="entry name" value="Lipid_A_modif_metabolic_enz"/>
</dbReference>
<dbReference type="Gene3D" id="3.40.50.720">
    <property type="entry name" value="NAD(P)-binding Rossmann-like Domain"/>
    <property type="match status" value="1"/>
</dbReference>
<evidence type="ECO:0000313" key="3">
    <source>
        <dbReference type="Proteomes" id="UP000772618"/>
    </source>
</evidence>
<keyword evidence="3" id="KW-1185">Reference proteome</keyword>
<organism evidence="2 3">
    <name type="scientific">Chryseosolibacter indicus</name>
    <dbReference type="NCBI Taxonomy" id="2782351"/>
    <lineage>
        <taxon>Bacteria</taxon>
        <taxon>Pseudomonadati</taxon>
        <taxon>Bacteroidota</taxon>
        <taxon>Cytophagia</taxon>
        <taxon>Cytophagales</taxon>
        <taxon>Chryseotaleaceae</taxon>
        <taxon>Chryseosolibacter</taxon>
    </lineage>
</organism>